<evidence type="ECO:0000313" key="2">
    <source>
        <dbReference type="EMBL" id="PMK48063.1"/>
    </source>
</evidence>
<proteinExistence type="predicted"/>
<organism evidence="2">
    <name type="scientific">Vibrio lentus</name>
    <dbReference type="NCBI Taxonomy" id="136468"/>
    <lineage>
        <taxon>Bacteria</taxon>
        <taxon>Pseudomonadati</taxon>
        <taxon>Pseudomonadota</taxon>
        <taxon>Gammaproteobacteria</taxon>
        <taxon>Vibrionales</taxon>
        <taxon>Vibrionaceae</taxon>
        <taxon>Vibrio</taxon>
    </lineage>
</organism>
<reference evidence="2" key="2">
    <citation type="submission" date="2016-07" db="EMBL/GenBank/DDBJ databases">
        <authorList>
            <person name="Kauffman K."/>
            <person name="Arevalo P."/>
            <person name="Polz M.F."/>
        </authorList>
    </citation>
    <scope>NUCLEOTIDE SEQUENCE</scope>
    <source>
        <strain evidence="2">10N.261.52.F7</strain>
    </source>
</reference>
<reference key="1">
    <citation type="submission" date="2016-07" db="EMBL/GenBank/DDBJ databases">
        <title>Nontailed viruses are major unrecognized killers of bacteria in the ocean.</title>
        <authorList>
            <person name="Kauffman K."/>
            <person name="Hussain F."/>
            <person name="Yang J."/>
            <person name="Arevalo P."/>
            <person name="Brown J."/>
            <person name="Cutler M."/>
            <person name="Kelly L."/>
            <person name="Polz M.F."/>
        </authorList>
    </citation>
    <scope>NUCLEOTIDE SEQUENCE [LARGE SCALE GENOMIC DNA]</scope>
    <source>
        <strain>10N.261.52.F7</strain>
    </source>
</reference>
<reference evidence="2" key="3">
    <citation type="journal article" date="2018" name="Nature">
        <title>A major lineage of non-tailed dsDNA viruses as unrecognized killers of marine bacteria.</title>
        <authorList>
            <person name="Kauffman K.M."/>
            <person name="Hussain F.A."/>
            <person name="Yang J."/>
            <person name="Arevalo P."/>
            <person name="Brown J.M."/>
            <person name="Chang W.K."/>
            <person name="VanInsberghe D."/>
            <person name="Elsherbini J."/>
            <person name="Sharma R.S."/>
            <person name="Cutler M.B."/>
            <person name="Kelly L."/>
            <person name="Polz M.F."/>
        </authorList>
    </citation>
    <scope>NUCLEOTIDE SEQUENCE</scope>
    <source>
        <strain evidence="2">10N.261.52.F7</strain>
    </source>
</reference>
<evidence type="ECO:0000256" key="1">
    <source>
        <dbReference type="SAM" id="SignalP"/>
    </source>
</evidence>
<sequence length="167" mass="18935">MHISKIIVSILSLTITKLAFASFYIPSANVPTGYDRISTADGTTCEASITPEMYLQTGMYTTVTDDKYDTQNSDQYKSINNRTDSDDSGVYVQLVIPLGKKQERLNCNRLYDLEIRRLKAELNKLKIEAQLKDVWEDPIYNTLGLLIPTHASFSYKCMFGAHSDFLE</sequence>
<protein>
    <submittedName>
        <fullName evidence="2">Uncharacterized protein</fullName>
    </submittedName>
</protein>
<feature type="signal peptide" evidence="1">
    <location>
        <begin position="1"/>
        <end position="21"/>
    </location>
</feature>
<dbReference type="AlphaFoldDB" id="A0AB36XQQ4"/>
<gene>
    <name evidence="2" type="ORF">BCT99_14410</name>
</gene>
<name>A0AB36XQQ4_9VIBR</name>
<accession>A0AB36XQQ4</accession>
<comment type="caution">
    <text evidence="2">The sequence shown here is derived from an EMBL/GenBank/DDBJ whole genome shotgun (WGS) entry which is preliminary data.</text>
</comment>
<dbReference type="RefSeq" id="WP_102278058.1">
    <property type="nucleotide sequence ID" value="NZ_JAJGZN020000002.1"/>
</dbReference>
<dbReference type="EMBL" id="MCXM01000011">
    <property type="protein sequence ID" value="PMK48063.1"/>
    <property type="molecule type" value="Genomic_DNA"/>
</dbReference>
<keyword evidence="1" id="KW-0732">Signal</keyword>
<feature type="chain" id="PRO_5044301797" evidence="1">
    <location>
        <begin position="22"/>
        <end position="167"/>
    </location>
</feature>